<evidence type="ECO:0000256" key="1">
    <source>
        <dbReference type="ARBA" id="ARBA00009235"/>
    </source>
</evidence>
<dbReference type="GO" id="GO:0016853">
    <property type="term" value="F:isomerase activity"/>
    <property type="evidence" value="ECO:0007669"/>
    <property type="project" value="UniProtKB-KW"/>
</dbReference>
<dbReference type="Gene3D" id="3.40.50.10490">
    <property type="entry name" value="Glucose-6-phosphate isomerase like protein, domain 1"/>
    <property type="match status" value="1"/>
</dbReference>
<dbReference type="InterPro" id="IPR046348">
    <property type="entry name" value="SIS_dom_sf"/>
</dbReference>
<dbReference type="CDD" id="cd05005">
    <property type="entry name" value="SIS_PHI"/>
    <property type="match status" value="1"/>
</dbReference>
<dbReference type="EMBL" id="FOMT01000003">
    <property type="protein sequence ID" value="SFE40846.1"/>
    <property type="molecule type" value="Genomic_DNA"/>
</dbReference>
<dbReference type="InterPro" id="IPR017552">
    <property type="entry name" value="PHI/rmpB"/>
</dbReference>
<keyword evidence="3" id="KW-0413">Isomerase</keyword>
<accession>A0A1I2AAF9</accession>
<keyword evidence="4" id="KW-1185">Reference proteome</keyword>
<protein>
    <submittedName>
        <fullName evidence="3">6-phospho-3-hexuloisomerase</fullName>
    </submittedName>
</protein>
<comment type="similarity">
    <text evidence="1">Belongs to the SIS family. PHI subfamily.</text>
</comment>
<dbReference type="GO" id="GO:0097367">
    <property type="term" value="F:carbohydrate derivative binding"/>
    <property type="evidence" value="ECO:0007669"/>
    <property type="project" value="InterPro"/>
</dbReference>
<dbReference type="STRING" id="1045775.SAMN05216378_3018"/>
<dbReference type="PANTHER" id="PTHR43443:SF1">
    <property type="entry name" value="3-HEXULOSE-6-PHOSPHATE ISOMERASE"/>
    <property type="match status" value="1"/>
</dbReference>
<dbReference type="GO" id="GO:1901135">
    <property type="term" value="P:carbohydrate derivative metabolic process"/>
    <property type="evidence" value="ECO:0007669"/>
    <property type="project" value="InterPro"/>
</dbReference>
<dbReference type="PANTHER" id="PTHR43443">
    <property type="entry name" value="3-HEXULOSE-6-PHOSPHATE ISOMERASE"/>
    <property type="match status" value="1"/>
</dbReference>
<dbReference type="Pfam" id="PF01380">
    <property type="entry name" value="SIS"/>
    <property type="match status" value="1"/>
</dbReference>
<dbReference type="Proteomes" id="UP000198855">
    <property type="component" value="Unassembled WGS sequence"/>
</dbReference>
<dbReference type="InterPro" id="IPR001347">
    <property type="entry name" value="SIS_dom"/>
</dbReference>
<proteinExistence type="inferred from homology"/>
<evidence type="ECO:0000313" key="3">
    <source>
        <dbReference type="EMBL" id="SFE40846.1"/>
    </source>
</evidence>
<evidence type="ECO:0000313" key="4">
    <source>
        <dbReference type="Proteomes" id="UP000198855"/>
    </source>
</evidence>
<sequence>MPMSTLIAASSILKELERTLQAVKPREIEALAKRITEAEKIFVAGAGRSGLMMRAFAMRLMHMGFRAYVVGETVTPGIAEGDLLLIGSGSGETKSLTSMASKAQSIGASVAAISIVPESTLGKLASTIVTIPAATKDSASGSSSQPMGTLFEQSLLLLLDTIVLNLMENKQLQGAAMYNNHANLE</sequence>
<gene>
    <name evidence="3" type="ORF">SAMN05216378_3018</name>
</gene>
<dbReference type="PROSITE" id="PS51464">
    <property type="entry name" value="SIS"/>
    <property type="match status" value="1"/>
</dbReference>
<reference evidence="4" key="1">
    <citation type="submission" date="2016-10" db="EMBL/GenBank/DDBJ databases">
        <authorList>
            <person name="Varghese N."/>
            <person name="Submissions S."/>
        </authorList>
    </citation>
    <scope>NUCLEOTIDE SEQUENCE [LARGE SCALE GENOMIC DNA]</scope>
    <source>
        <strain evidence="4">CGMCC 1.10784</strain>
    </source>
</reference>
<dbReference type="NCBIfam" id="TIGR03127">
    <property type="entry name" value="RuMP_HxlB"/>
    <property type="match status" value="1"/>
</dbReference>
<name>A0A1I2AAF9_9BACL</name>
<organism evidence="3 4">
    <name type="scientific">Paenibacillus catalpae</name>
    <dbReference type="NCBI Taxonomy" id="1045775"/>
    <lineage>
        <taxon>Bacteria</taxon>
        <taxon>Bacillati</taxon>
        <taxon>Bacillota</taxon>
        <taxon>Bacilli</taxon>
        <taxon>Bacillales</taxon>
        <taxon>Paenibacillaceae</taxon>
        <taxon>Paenibacillus</taxon>
    </lineage>
</organism>
<feature type="domain" description="SIS" evidence="2">
    <location>
        <begin position="31"/>
        <end position="172"/>
    </location>
</feature>
<evidence type="ECO:0000259" key="2">
    <source>
        <dbReference type="PROSITE" id="PS51464"/>
    </source>
</evidence>
<dbReference type="SUPFAM" id="SSF53697">
    <property type="entry name" value="SIS domain"/>
    <property type="match status" value="1"/>
</dbReference>
<dbReference type="AlphaFoldDB" id="A0A1I2AAF9"/>